<feature type="transmembrane region" description="Helical" evidence="1">
    <location>
        <begin position="104"/>
        <end position="122"/>
    </location>
</feature>
<dbReference type="EMBL" id="JBHSED010000035">
    <property type="protein sequence ID" value="MFC4305037.1"/>
    <property type="molecule type" value="Genomic_DNA"/>
</dbReference>
<evidence type="ECO:0000256" key="1">
    <source>
        <dbReference type="SAM" id="Phobius"/>
    </source>
</evidence>
<reference evidence="3" key="1">
    <citation type="journal article" date="2019" name="Int. J. Syst. Evol. Microbiol.">
        <title>The Global Catalogue of Microorganisms (GCM) 10K type strain sequencing project: providing services to taxonomists for standard genome sequencing and annotation.</title>
        <authorList>
            <consortium name="The Broad Institute Genomics Platform"/>
            <consortium name="The Broad Institute Genome Sequencing Center for Infectious Disease"/>
            <person name="Wu L."/>
            <person name="Ma J."/>
        </authorList>
    </citation>
    <scope>NUCLEOTIDE SEQUENCE [LARGE SCALE GENOMIC DNA]</scope>
    <source>
        <strain evidence="3">CGMCC 4.1641</strain>
    </source>
</reference>
<keyword evidence="1" id="KW-0812">Transmembrane</keyword>
<feature type="transmembrane region" description="Helical" evidence="1">
    <location>
        <begin position="170"/>
        <end position="191"/>
    </location>
</feature>
<accession>A0ABV8SDU8</accession>
<keyword evidence="1" id="KW-0472">Membrane</keyword>
<feature type="transmembrane region" description="Helical" evidence="1">
    <location>
        <begin position="143"/>
        <end position="164"/>
    </location>
</feature>
<evidence type="ECO:0008006" key="4">
    <source>
        <dbReference type="Google" id="ProtNLM"/>
    </source>
</evidence>
<protein>
    <recommendedName>
        <fullName evidence="4">Immunity protein</fullName>
    </recommendedName>
</protein>
<feature type="transmembrane region" description="Helical" evidence="1">
    <location>
        <begin position="65"/>
        <end position="84"/>
    </location>
</feature>
<keyword evidence="1" id="KW-1133">Transmembrane helix</keyword>
<feature type="transmembrane region" description="Helical" evidence="1">
    <location>
        <begin position="12"/>
        <end position="31"/>
    </location>
</feature>
<gene>
    <name evidence="2" type="ORF">ACFO1S_16515</name>
</gene>
<proteinExistence type="predicted"/>
<sequence length="198" mass="22923">MVLFRFNVREYLTKFFIASILFSMVSNTLQLESLQQISPLINLFMFVFLITIILRVLLFHSIIMVVITFVVFSLVQWLLLSIYLKLDVFAEVLPYTDNAFVVQYSTAVVLGIISLFIYKTNGGFSYIEGSSRVYKRNMKGNKLFYLFLFLAMLTIILVNGFYLASINLPYYIYIVAVTIIIILVLLIYYSIRKDGAND</sequence>
<name>A0ABV8SDU8_9BACL</name>
<feature type="transmembrane region" description="Helical" evidence="1">
    <location>
        <begin position="37"/>
        <end position="58"/>
    </location>
</feature>
<keyword evidence="3" id="KW-1185">Reference proteome</keyword>
<organism evidence="2 3">
    <name type="scientific">Cohnella boryungensis</name>
    <dbReference type="NCBI Taxonomy" id="768479"/>
    <lineage>
        <taxon>Bacteria</taxon>
        <taxon>Bacillati</taxon>
        <taxon>Bacillota</taxon>
        <taxon>Bacilli</taxon>
        <taxon>Bacillales</taxon>
        <taxon>Paenibacillaceae</taxon>
        <taxon>Cohnella</taxon>
    </lineage>
</organism>
<comment type="caution">
    <text evidence="2">The sequence shown here is derived from an EMBL/GenBank/DDBJ whole genome shotgun (WGS) entry which is preliminary data.</text>
</comment>
<dbReference type="Proteomes" id="UP001595755">
    <property type="component" value="Unassembled WGS sequence"/>
</dbReference>
<evidence type="ECO:0000313" key="3">
    <source>
        <dbReference type="Proteomes" id="UP001595755"/>
    </source>
</evidence>
<evidence type="ECO:0000313" key="2">
    <source>
        <dbReference type="EMBL" id="MFC4305037.1"/>
    </source>
</evidence>